<dbReference type="Proteomes" id="UP000268857">
    <property type="component" value="Unassembled WGS sequence"/>
</dbReference>
<sequence length="190" mass="20481">MNKVITWIKKVNLRQILLVFVAGILLFFTQACNSAGATLPGQNGVQPRQASQPGVRPNSELYVPKGDNVLNPPEGGMNNFSDSDVDPRSKGAASQAKARAEFLKENSEQLQSERQSSNPSELVRRVGSDAGKLGRNIQQKAEDVGEKAQGTAEDFARGTRKGLENIKENAQDAGSYAKEVGRDTVGNPRS</sequence>
<evidence type="ECO:0000313" key="3">
    <source>
        <dbReference type="Proteomes" id="UP000268857"/>
    </source>
</evidence>
<keyword evidence="3" id="KW-1185">Reference proteome</keyword>
<dbReference type="InterPro" id="IPR046599">
    <property type="entry name" value="DUF6658"/>
</dbReference>
<dbReference type="AlphaFoldDB" id="A0A433NHC0"/>
<comment type="caution">
    <text evidence="2">The sequence shown here is derived from an EMBL/GenBank/DDBJ whole genome shotgun (WGS) entry which is preliminary data.</text>
</comment>
<feature type="compositionally biased region" description="Basic and acidic residues" evidence="1">
    <location>
        <begin position="98"/>
        <end position="107"/>
    </location>
</feature>
<dbReference type="RefSeq" id="WP_016875276.1">
    <property type="nucleotide sequence ID" value="NZ_AJLN01000102.1"/>
</dbReference>
<dbReference type="Gene3D" id="1.20.120.20">
    <property type="entry name" value="Apolipoprotein"/>
    <property type="match status" value="1"/>
</dbReference>
<proteinExistence type="predicted"/>
<feature type="compositionally biased region" description="Polar residues" evidence="1">
    <location>
        <begin position="108"/>
        <end position="120"/>
    </location>
</feature>
<dbReference type="Pfam" id="PF20363">
    <property type="entry name" value="DUF6658"/>
    <property type="match status" value="1"/>
</dbReference>
<dbReference type="PROSITE" id="PS51257">
    <property type="entry name" value="PROKAR_LIPOPROTEIN"/>
    <property type="match status" value="1"/>
</dbReference>
<reference evidence="2 3" key="1">
    <citation type="journal article" date="2019" name="Genome Biol. Evol.">
        <title>Day and night: Metabolic profiles and evolutionary relationships of six axenic non-marine cyanobacteria.</title>
        <authorList>
            <person name="Will S.E."/>
            <person name="Henke P."/>
            <person name="Boedeker C."/>
            <person name="Huang S."/>
            <person name="Brinkmann H."/>
            <person name="Rohde M."/>
            <person name="Jarek M."/>
            <person name="Friedl T."/>
            <person name="Seufert S."/>
            <person name="Schumacher M."/>
            <person name="Overmann J."/>
            <person name="Neumann-Schaal M."/>
            <person name="Petersen J."/>
        </authorList>
    </citation>
    <scope>NUCLEOTIDE SEQUENCE [LARGE SCALE GENOMIC DNA]</scope>
    <source>
        <strain evidence="2 3">PCC 6912</strain>
    </source>
</reference>
<feature type="region of interest" description="Disordered" evidence="1">
    <location>
        <begin position="41"/>
        <end position="190"/>
    </location>
</feature>
<evidence type="ECO:0000256" key="1">
    <source>
        <dbReference type="SAM" id="MobiDB-lite"/>
    </source>
</evidence>
<feature type="compositionally biased region" description="Polar residues" evidence="1">
    <location>
        <begin position="41"/>
        <end position="52"/>
    </location>
</feature>
<name>A0A433NHC0_CHLFR</name>
<feature type="compositionally biased region" description="Basic and acidic residues" evidence="1">
    <location>
        <begin position="154"/>
        <end position="170"/>
    </location>
</feature>
<organism evidence="2 3">
    <name type="scientific">Chlorogloeopsis fritschii PCC 6912</name>
    <dbReference type="NCBI Taxonomy" id="211165"/>
    <lineage>
        <taxon>Bacteria</taxon>
        <taxon>Bacillati</taxon>
        <taxon>Cyanobacteriota</taxon>
        <taxon>Cyanophyceae</taxon>
        <taxon>Nostocales</taxon>
        <taxon>Chlorogloeopsidaceae</taxon>
        <taxon>Chlorogloeopsis</taxon>
    </lineage>
</organism>
<protein>
    <submittedName>
        <fullName evidence="2">Uncharacterized protein</fullName>
    </submittedName>
</protein>
<dbReference type="EMBL" id="RSCJ01000009">
    <property type="protein sequence ID" value="RUR81780.1"/>
    <property type="molecule type" value="Genomic_DNA"/>
</dbReference>
<gene>
    <name evidence="2" type="ORF">PCC6912_26490</name>
</gene>
<evidence type="ECO:0000313" key="2">
    <source>
        <dbReference type="EMBL" id="RUR81780.1"/>
    </source>
</evidence>
<accession>A0A433NHC0</accession>
<dbReference type="OrthoDB" id="513842at2"/>